<protein>
    <submittedName>
        <fullName evidence="3">Thioesterase</fullName>
    </submittedName>
</protein>
<comment type="similarity">
    <text evidence="1">Belongs to the 4-hydroxybenzoyl-CoA thioesterase family.</text>
</comment>
<reference evidence="3 4" key="1">
    <citation type="submission" date="2017-09" db="EMBL/GenBank/DDBJ databases">
        <title>Genomic, metabolic, and phenotypic characteristics of bacterial isolates from the natural microbiome of the model nematode Caenorhabditis elegans.</title>
        <authorList>
            <person name="Zimmermann J."/>
            <person name="Obeng N."/>
            <person name="Yang W."/>
            <person name="Obeng O."/>
            <person name="Kissoyan K."/>
            <person name="Pees B."/>
            <person name="Dirksen P."/>
            <person name="Hoppner M."/>
            <person name="Franke A."/>
            <person name="Rosenstiel P."/>
            <person name="Leippe M."/>
            <person name="Dierking K."/>
            <person name="Kaleta C."/>
            <person name="Schulenburg H."/>
        </authorList>
    </citation>
    <scope>NUCLEOTIDE SEQUENCE [LARGE SCALE GENOMIC DNA]</scope>
    <source>
        <strain evidence="3 4">MYb73</strain>
    </source>
</reference>
<dbReference type="GO" id="GO:0047617">
    <property type="term" value="F:fatty acyl-CoA hydrolase activity"/>
    <property type="evidence" value="ECO:0007669"/>
    <property type="project" value="TreeGrafter"/>
</dbReference>
<dbReference type="Pfam" id="PF13279">
    <property type="entry name" value="4HBT_2"/>
    <property type="match status" value="1"/>
</dbReference>
<name>A0A2S0I5X1_9BURK</name>
<dbReference type="CDD" id="cd00586">
    <property type="entry name" value="4HBT"/>
    <property type="match status" value="1"/>
</dbReference>
<evidence type="ECO:0000256" key="1">
    <source>
        <dbReference type="ARBA" id="ARBA00005953"/>
    </source>
</evidence>
<dbReference type="Gene3D" id="3.10.129.10">
    <property type="entry name" value="Hotdog Thioesterase"/>
    <property type="match status" value="1"/>
</dbReference>
<keyword evidence="4" id="KW-1185">Reference proteome</keyword>
<dbReference type="OrthoDB" id="9800856at2"/>
<dbReference type="AlphaFoldDB" id="A0A2S0I5X1"/>
<evidence type="ECO:0000313" key="3">
    <source>
        <dbReference type="EMBL" id="AVJ27405.1"/>
    </source>
</evidence>
<dbReference type="SUPFAM" id="SSF54637">
    <property type="entry name" value="Thioesterase/thiol ester dehydrase-isomerase"/>
    <property type="match status" value="1"/>
</dbReference>
<gene>
    <name evidence="3" type="ORF">CLM73_09950</name>
</gene>
<dbReference type="EMBL" id="CP023270">
    <property type="protein sequence ID" value="AVJ27405.1"/>
    <property type="molecule type" value="Genomic_DNA"/>
</dbReference>
<organism evidence="3 4">
    <name type="scientific">Achromobacter spanius</name>
    <dbReference type="NCBI Taxonomy" id="217203"/>
    <lineage>
        <taxon>Bacteria</taxon>
        <taxon>Pseudomonadati</taxon>
        <taxon>Pseudomonadota</taxon>
        <taxon>Betaproteobacteria</taxon>
        <taxon>Burkholderiales</taxon>
        <taxon>Alcaligenaceae</taxon>
        <taxon>Achromobacter</taxon>
    </lineage>
</organism>
<evidence type="ECO:0000313" key="4">
    <source>
        <dbReference type="Proteomes" id="UP000239477"/>
    </source>
</evidence>
<dbReference type="InterPro" id="IPR050563">
    <property type="entry name" value="4-hydroxybenzoyl-CoA_TE"/>
</dbReference>
<sequence length="150" mass="16912">MRKRGAIGAEVEIRVPFFDVDSINVVWHGHYVKYLELARCELLDRIGHNYDAMRASGYAWPVIDLHLRYAQPAQFGQRLIVRAELVEWEHRLKINYLIQDAETGQRLTRATSEQVAVCIASREMQLASPAVFVAAVHGALQSQEPGACPA</sequence>
<accession>A0A2S0I5X1</accession>
<dbReference type="InterPro" id="IPR029069">
    <property type="entry name" value="HotDog_dom_sf"/>
</dbReference>
<dbReference type="RefSeq" id="WP_105238285.1">
    <property type="nucleotide sequence ID" value="NZ_CP023270.1"/>
</dbReference>
<proteinExistence type="inferred from homology"/>
<dbReference type="PANTHER" id="PTHR31793">
    <property type="entry name" value="4-HYDROXYBENZOYL-COA THIOESTERASE FAMILY MEMBER"/>
    <property type="match status" value="1"/>
</dbReference>
<evidence type="ECO:0000256" key="2">
    <source>
        <dbReference type="ARBA" id="ARBA00022801"/>
    </source>
</evidence>
<dbReference type="PANTHER" id="PTHR31793:SF27">
    <property type="entry name" value="NOVEL THIOESTERASE SUPERFAMILY DOMAIN AND SAPOSIN A-TYPE DOMAIN CONTAINING PROTEIN (0610012H03RIK)"/>
    <property type="match status" value="1"/>
</dbReference>
<keyword evidence="2" id="KW-0378">Hydrolase</keyword>
<dbReference type="Proteomes" id="UP000239477">
    <property type="component" value="Chromosome"/>
</dbReference>